<feature type="transmembrane region" description="Helical" evidence="8">
    <location>
        <begin position="374"/>
        <end position="395"/>
    </location>
</feature>
<evidence type="ECO:0000256" key="4">
    <source>
        <dbReference type="ARBA" id="ARBA00022824"/>
    </source>
</evidence>
<feature type="transmembrane region" description="Helical" evidence="8">
    <location>
        <begin position="202"/>
        <end position="224"/>
    </location>
</feature>
<sequence length="496" mass="55477">MYYNITRNHRSARTAPRLEPAGAFVYCRQPWRDSAVLGTELFWGGGSMDAWSRLELWGELAQSCGLGTLQQGWEQVWRLLLLCLLCRLNFTLSWGPSLKHGLSAVAGVCGLYLFFQLHALWVLLLCALSYLLLLLNQRTNSRGVLLSLLILLFLLTGELHFVDPVTWNKIRGSQMVVAMKVISLAFDLDRGAVSSMPGPAQFLGYTLFVGSAVFGPWTSFSHYMSAAEGRTLSVSWCLACAVSLLKSLLCLVVSSCVAPYLFPVFVPVSSGPLTDRWLRAYENAVSFHFSNYFVGHLSEGTSMLAGAGFSLDQEQTRWDMSVVRPLQVEMPRSLVLVVTSWNIPMSQWLKTYVFKNAMRLGTFPAILVTYTASALLHGLSFHLGAVLLSLGFLTYTEHVLRKKLANIFSACVLSRPCATGCSHQHKKDLWVLLINLFFSFLAVLHLTYLGSMFDPGLSEEEAEQGYAAVHTIQRWSELHWTGHWVILLSWTISRLL</sequence>
<evidence type="ECO:0000313" key="10">
    <source>
        <dbReference type="Proteomes" id="UP000694523"/>
    </source>
</evidence>
<dbReference type="Proteomes" id="UP000694523">
    <property type="component" value="Unplaced"/>
</dbReference>
<evidence type="ECO:0000256" key="5">
    <source>
        <dbReference type="ARBA" id="ARBA00022989"/>
    </source>
</evidence>
<keyword evidence="2" id="KW-0808">Transferase</keyword>
<feature type="transmembrane region" description="Helical" evidence="8">
    <location>
        <begin position="236"/>
        <end position="262"/>
    </location>
</feature>
<keyword evidence="5 8" id="KW-1133">Transmembrane helix</keyword>
<keyword evidence="4" id="KW-0256">Endoplasmic reticulum</keyword>
<dbReference type="InterPro" id="IPR004299">
    <property type="entry name" value="MBOAT_fam"/>
</dbReference>
<dbReference type="AlphaFoldDB" id="A0A8C6UCY2"/>
<keyword evidence="3 8" id="KW-0812">Transmembrane</keyword>
<feature type="transmembrane region" description="Helical" evidence="8">
    <location>
        <begin position="101"/>
        <end position="132"/>
    </location>
</feature>
<evidence type="ECO:0000256" key="7">
    <source>
        <dbReference type="ARBA" id="ARBA00023315"/>
    </source>
</evidence>
<name>A0A8C6UCY2_9GOBI</name>
<dbReference type="GO" id="GO:1990698">
    <property type="term" value="F:palmitoleoyltransferase activity"/>
    <property type="evidence" value="ECO:0007669"/>
    <property type="project" value="TreeGrafter"/>
</dbReference>
<reference evidence="9" key="2">
    <citation type="submission" date="2025-09" db="UniProtKB">
        <authorList>
            <consortium name="Ensembl"/>
        </authorList>
    </citation>
    <scope>IDENTIFICATION</scope>
</reference>
<dbReference type="GO" id="GO:0017147">
    <property type="term" value="F:Wnt-protein binding"/>
    <property type="evidence" value="ECO:0007669"/>
    <property type="project" value="TreeGrafter"/>
</dbReference>
<proteinExistence type="predicted"/>
<keyword evidence="7" id="KW-0012">Acyltransferase</keyword>
<feature type="transmembrane region" description="Helical" evidence="8">
    <location>
        <begin position="429"/>
        <end position="448"/>
    </location>
</feature>
<keyword evidence="6 8" id="KW-0472">Membrane</keyword>
<evidence type="ECO:0000313" key="9">
    <source>
        <dbReference type="Ensembl" id="ENSNMLP00000034181.1"/>
    </source>
</evidence>
<evidence type="ECO:0000256" key="3">
    <source>
        <dbReference type="ARBA" id="ARBA00022692"/>
    </source>
</evidence>
<dbReference type="GO" id="GO:0030258">
    <property type="term" value="P:lipid modification"/>
    <property type="evidence" value="ECO:0007669"/>
    <property type="project" value="TreeGrafter"/>
</dbReference>
<feature type="transmembrane region" description="Helical" evidence="8">
    <location>
        <begin position="144"/>
        <end position="162"/>
    </location>
</feature>
<dbReference type="Ensembl" id="ENSNMLT00000038068.1">
    <property type="protein sequence ID" value="ENSNMLP00000034181.1"/>
    <property type="gene ID" value="ENSNMLG00000021297.1"/>
</dbReference>
<dbReference type="Pfam" id="PF03062">
    <property type="entry name" value="MBOAT"/>
    <property type="match status" value="1"/>
</dbReference>
<dbReference type="GO" id="GO:0005789">
    <property type="term" value="C:endoplasmic reticulum membrane"/>
    <property type="evidence" value="ECO:0007669"/>
    <property type="project" value="UniProtKB-SubCell"/>
</dbReference>
<evidence type="ECO:0000256" key="1">
    <source>
        <dbReference type="ARBA" id="ARBA00004477"/>
    </source>
</evidence>
<evidence type="ECO:0000256" key="8">
    <source>
        <dbReference type="SAM" id="Phobius"/>
    </source>
</evidence>
<comment type="subcellular location">
    <subcellularLocation>
        <location evidence="1">Endoplasmic reticulum membrane</location>
        <topology evidence="1">Multi-pass membrane protein</topology>
    </subcellularLocation>
</comment>
<dbReference type="GO" id="GO:0061355">
    <property type="term" value="P:Wnt protein secretion"/>
    <property type="evidence" value="ECO:0007669"/>
    <property type="project" value="TreeGrafter"/>
</dbReference>
<protein>
    <submittedName>
        <fullName evidence="9">Porcupine O-acyltransferase</fullName>
    </submittedName>
</protein>
<evidence type="ECO:0000256" key="6">
    <source>
        <dbReference type="ARBA" id="ARBA00023136"/>
    </source>
</evidence>
<accession>A0A8C6UCY2</accession>
<dbReference type="PANTHER" id="PTHR13906:SF23">
    <property type="entry name" value="PORCUPINE O-ACYLTRANSFERASE LIKE"/>
    <property type="match status" value="1"/>
</dbReference>
<reference evidence="9" key="1">
    <citation type="submission" date="2025-08" db="UniProtKB">
        <authorList>
            <consortium name="Ensembl"/>
        </authorList>
    </citation>
    <scope>IDENTIFICATION</scope>
</reference>
<evidence type="ECO:0000256" key="2">
    <source>
        <dbReference type="ARBA" id="ARBA00022679"/>
    </source>
</evidence>
<organism evidence="9 10">
    <name type="scientific">Neogobius melanostomus</name>
    <name type="common">round goby</name>
    <dbReference type="NCBI Taxonomy" id="47308"/>
    <lineage>
        <taxon>Eukaryota</taxon>
        <taxon>Metazoa</taxon>
        <taxon>Chordata</taxon>
        <taxon>Craniata</taxon>
        <taxon>Vertebrata</taxon>
        <taxon>Euteleostomi</taxon>
        <taxon>Actinopterygii</taxon>
        <taxon>Neopterygii</taxon>
        <taxon>Teleostei</taxon>
        <taxon>Neoteleostei</taxon>
        <taxon>Acanthomorphata</taxon>
        <taxon>Gobiaria</taxon>
        <taxon>Gobiiformes</taxon>
        <taxon>Gobioidei</taxon>
        <taxon>Gobiidae</taxon>
        <taxon>Benthophilinae</taxon>
        <taxon>Neogobiini</taxon>
        <taxon>Neogobius</taxon>
    </lineage>
</organism>
<feature type="transmembrane region" description="Helical" evidence="8">
    <location>
        <begin position="76"/>
        <end position="95"/>
    </location>
</feature>
<dbReference type="InterPro" id="IPR049941">
    <property type="entry name" value="LPLAT_7/PORCN-like"/>
</dbReference>
<keyword evidence="10" id="KW-1185">Reference proteome</keyword>
<dbReference type="PANTHER" id="PTHR13906">
    <property type="entry name" value="PORCUPINE"/>
    <property type="match status" value="1"/>
</dbReference>